<name>A0A4Y8D419_9HELO</name>
<gene>
    <name evidence="1" type="ORF">BOTCAL_0166g00100</name>
</gene>
<organism evidence="1 2">
    <name type="scientific">Botryotinia calthae</name>
    <dbReference type="NCBI Taxonomy" id="38488"/>
    <lineage>
        <taxon>Eukaryota</taxon>
        <taxon>Fungi</taxon>
        <taxon>Dikarya</taxon>
        <taxon>Ascomycota</taxon>
        <taxon>Pezizomycotina</taxon>
        <taxon>Leotiomycetes</taxon>
        <taxon>Helotiales</taxon>
        <taxon>Sclerotiniaceae</taxon>
        <taxon>Botryotinia</taxon>
    </lineage>
</organism>
<dbReference type="Proteomes" id="UP000297299">
    <property type="component" value="Unassembled WGS sequence"/>
</dbReference>
<dbReference type="EMBL" id="PHWZ01000166">
    <property type="protein sequence ID" value="TEY61605.1"/>
    <property type="molecule type" value="Genomic_DNA"/>
</dbReference>
<dbReference type="AlphaFoldDB" id="A0A4Y8D419"/>
<evidence type="ECO:0000313" key="2">
    <source>
        <dbReference type="Proteomes" id="UP000297299"/>
    </source>
</evidence>
<evidence type="ECO:0000313" key="1">
    <source>
        <dbReference type="EMBL" id="TEY61605.1"/>
    </source>
</evidence>
<keyword evidence="2" id="KW-1185">Reference proteome</keyword>
<reference evidence="1 2" key="1">
    <citation type="submission" date="2017-11" db="EMBL/GenBank/DDBJ databases">
        <title>Comparative genomics of Botrytis spp.</title>
        <authorList>
            <person name="Valero-Jimenez C.A."/>
            <person name="Tapia P."/>
            <person name="Veloso J."/>
            <person name="Silva-Moreno E."/>
            <person name="Staats M."/>
            <person name="Valdes J.H."/>
            <person name="Van Kan J.A.L."/>
        </authorList>
    </citation>
    <scope>NUCLEOTIDE SEQUENCE [LARGE SCALE GENOMIC DNA]</scope>
    <source>
        <strain evidence="1 2">MUCL2830</strain>
    </source>
</reference>
<protein>
    <submittedName>
        <fullName evidence="1">Uncharacterized protein</fullName>
    </submittedName>
</protein>
<accession>A0A4Y8D419</accession>
<proteinExistence type="predicted"/>
<comment type="caution">
    <text evidence="1">The sequence shown here is derived from an EMBL/GenBank/DDBJ whole genome shotgun (WGS) entry which is preliminary data.</text>
</comment>
<sequence length="98" mass="10964">MPVTPATTNKRNGAGARPTEIVFGLENSTGMATWRLSTWVFVIEEQLDKDKGILQAEHSSSMDVKCLSTTKNSGDLLLLKDSGNLDVYREERDMFVNW</sequence>